<proteinExistence type="predicted"/>
<accession>A0A4Y2NJU6</accession>
<gene>
    <name evidence="1" type="ORF">AVEN_123296_1</name>
</gene>
<protein>
    <submittedName>
        <fullName evidence="1">Uncharacterized protein</fullName>
    </submittedName>
</protein>
<dbReference type="EMBL" id="BGPR01009286">
    <property type="protein sequence ID" value="GBN39084.1"/>
    <property type="molecule type" value="Genomic_DNA"/>
</dbReference>
<dbReference type="AlphaFoldDB" id="A0A4Y2NJU6"/>
<organism evidence="1 2">
    <name type="scientific">Araneus ventricosus</name>
    <name type="common">Orbweaver spider</name>
    <name type="synonym">Epeira ventricosa</name>
    <dbReference type="NCBI Taxonomy" id="182803"/>
    <lineage>
        <taxon>Eukaryota</taxon>
        <taxon>Metazoa</taxon>
        <taxon>Ecdysozoa</taxon>
        <taxon>Arthropoda</taxon>
        <taxon>Chelicerata</taxon>
        <taxon>Arachnida</taxon>
        <taxon>Araneae</taxon>
        <taxon>Araneomorphae</taxon>
        <taxon>Entelegynae</taxon>
        <taxon>Araneoidea</taxon>
        <taxon>Araneidae</taxon>
        <taxon>Araneus</taxon>
    </lineage>
</organism>
<reference evidence="1 2" key="1">
    <citation type="journal article" date="2019" name="Sci. Rep.">
        <title>Orb-weaving spider Araneus ventricosus genome elucidates the spidroin gene catalogue.</title>
        <authorList>
            <person name="Kono N."/>
            <person name="Nakamura H."/>
            <person name="Ohtoshi R."/>
            <person name="Moran D.A.P."/>
            <person name="Shinohara A."/>
            <person name="Yoshida Y."/>
            <person name="Fujiwara M."/>
            <person name="Mori M."/>
            <person name="Tomita M."/>
            <person name="Arakawa K."/>
        </authorList>
    </citation>
    <scope>NUCLEOTIDE SEQUENCE [LARGE SCALE GENOMIC DNA]</scope>
</reference>
<keyword evidence="2" id="KW-1185">Reference proteome</keyword>
<comment type="caution">
    <text evidence="1">The sequence shown here is derived from an EMBL/GenBank/DDBJ whole genome shotgun (WGS) entry which is preliminary data.</text>
</comment>
<sequence>MKHLPNVRYVTTFAMLQSATGFPHLVIFHQRKSKFGAVPYTLVEPIKILIQEFDLRTSRNLHHNLLSFIYDFYFQIKGSLTFMGFH</sequence>
<dbReference type="Proteomes" id="UP000499080">
    <property type="component" value="Unassembled WGS sequence"/>
</dbReference>
<name>A0A4Y2NJU6_ARAVE</name>
<evidence type="ECO:0000313" key="1">
    <source>
        <dbReference type="EMBL" id="GBN39084.1"/>
    </source>
</evidence>
<evidence type="ECO:0000313" key="2">
    <source>
        <dbReference type="Proteomes" id="UP000499080"/>
    </source>
</evidence>